<protein>
    <recommendedName>
        <fullName evidence="3">DUF3421 domain containing protein</fullName>
    </recommendedName>
</protein>
<dbReference type="EMBL" id="QDEB01089984">
    <property type="protein sequence ID" value="RZC33313.1"/>
    <property type="molecule type" value="Genomic_DNA"/>
</dbReference>
<proteinExistence type="predicted"/>
<feature type="non-terminal residue" evidence="1">
    <location>
        <position position="156"/>
    </location>
</feature>
<dbReference type="Proteomes" id="UP000292052">
    <property type="component" value="Unassembled WGS sequence"/>
</dbReference>
<accession>A0A482VKR3</accession>
<dbReference type="OrthoDB" id="6767006at2759"/>
<organism evidence="1 2">
    <name type="scientific">Asbolus verrucosus</name>
    <name type="common">Desert ironclad beetle</name>
    <dbReference type="NCBI Taxonomy" id="1661398"/>
    <lineage>
        <taxon>Eukaryota</taxon>
        <taxon>Metazoa</taxon>
        <taxon>Ecdysozoa</taxon>
        <taxon>Arthropoda</taxon>
        <taxon>Hexapoda</taxon>
        <taxon>Insecta</taxon>
        <taxon>Pterygota</taxon>
        <taxon>Neoptera</taxon>
        <taxon>Endopterygota</taxon>
        <taxon>Coleoptera</taxon>
        <taxon>Polyphaga</taxon>
        <taxon>Cucujiformia</taxon>
        <taxon>Tenebrionidae</taxon>
        <taxon>Pimeliinae</taxon>
        <taxon>Asbolus</taxon>
    </lineage>
</organism>
<comment type="caution">
    <text evidence="1">The sequence shown here is derived from an EMBL/GenBank/DDBJ whole genome shotgun (WGS) entry which is preliminary data.</text>
</comment>
<name>A0A482VKR3_ASBVE</name>
<sequence length="156" mass="17789">YYWRDYNGVIPEDAFPGGQDAHGDDVYIGQIYVNYVGLCVGPIVPGKTEVEFYCWGYNNATAGIKILCTSHREYLQWLSTSSSSFHLDTINKHTVIGGYDQNAEIPHNYNIGRFNRVIGVVDAVTPETVYLYILEEGDQYRRIDNYEVLISMKDND</sequence>
<dbReference type="PANTHER" id="PTHR31649:SF10">
    <property type="entry name" value="IP19903P-RELATED"/>
    <property type="match status" value="1"/>
</dbReference>
<keyword evidence="2" id="KW-1185">Reference proteome</keyword>
<evidence type="ECO:0000313" key="1">
    <source>
        <dbReference type="EMBL" id="RZC33313.1"/>
    </source>
</evidence>
<evidence type="ECO:0008006" key="3">
    <source>
        <dbReference type="Google" id="ProtNLM"/>
    </source>
</evidence>
<gene>
    <name evidence="1" type="ORF">BDFB_011922</name>
</gene>
<dbReference type="AlphaFoldDB" id="A0A482VKR3"/>
<dbReference type="PANTHER" id="PTHR31649">
    <property type="entry name" value="AGAP009604-PA"/>
    <property type="match status" value="1"/>
</dbReference>
<reference evidence="1 2" key="1">
    <citation type="submission" date="2017-03" db="EMBL/GenBank/DDBJ databases">
        <title>Genome of the blue death feigning beetle - Asbolus verrucosus.</title>
        <authorList>
            <person name="Rider S.D."/>
        </authorList>
    </citation>
    <scope>NUCLEOTIDE SEQUENCE [LARGE SCALE GENOMIC DNA]</scope>
    <source>
        <strain evidence="1">Butters</strain>
        <tissue evidence="1">Head and leg muscle</tissue>
    </source>
</reference>
<feature type="non-terminal residue" evidence="1">
    <location>
        <position position="1"/>
    </location>
</feature>
<evidence type="ECO:0000313" key="2">
    <source>
        <dbReference type="Proteomes" id="UP000292052"/>
    </source>
</evidence>